<dbReference type="InterPro" id="IPR033812">
    <property type="entry name" value="Proteasome_alpha_type_5"/>
</dbReference>
<dbReference type="SMART" id="SM00948">
    <property type="entry name" value="Proteasome_A_N"/>
    <property type="match status" value="1"/>
</dbReference>
<evidence type="ECO:0000256" key="4">
    <source>
        <dbReference type="ARBA" id="ARBA00011814"/>
    </source>
</evidence>
<keyword evidence="6 10" id="KW-0647">Proteasome</keyword>
<dbReference type="SUPFAM" id="SSF55961">
    <property type="entry name" value="Bet v1-like"/>
    <property type="match status" value="1"/>
</dbReference>
<dbReference type="Pfam" id="PF03364">
    <property type="entry name" value="Polyketide_cyc"/>
    <property type="match status" value="1"/>
</dbReference>
<feature type="non-terminal residue" evidence="12">
    <location>
        <position position="1"/>
    </location>
</feature>
<dbReference type="EMBL" id="KV921543">
    <property type="protein sequence ID" value="ORE13364.1"/>
    <property type="molecule type" value="Genomic_DNA"/>
</dbReference>
<dbReference type="Gene3D" id="3.60.20.10">
    <property type="entry name" value="Glutamine Phosphoribosylpyrophosphate, subunit 1, domain 1"/>
    <property type="match status" value="1"/>
</dbReference>
<proteinExistence type="inferred from homology"/>
<dbReference type="VEuPathDB" id="FungiDB:BCV72DRAFT_72646"/>
<dbReference type="InterPro" id="IPR044996">
    <property type="entry name" value="COQ10-like"/>
</dbReference>
<dbReference type="Pfam" id="PF10584">
    <property type="entry name" value="Proteasome_A_N"/>
    <property type="match status" value="1"/>
</dbReference>
<comment type="function">
    <text evidence="8">Required for the function of coenzyme Q in the respiratory chain. May serve as a chaperone or may be involved in the transport of Q6 from its site of synthesis to the catalytic sites of the respiratory complexes.</text>
</comment>
<comment type="similarity">
    <text evidence="10">Belongs to the peptidase T1A family.</text>
</comment>
<organism evidence="12 13">
    <name type="scientific">Rhizopus microsporus</name>
    <dbReference type="NCBI Taxonomy" id="58291"/>
    <lineage>
        <taxon>Eukaryota</taxon>
        <taxon>Fungi</taxon>
        <taxon>Fungi incertae sedis</taxon>
        <taxon>Mucoromycota</taxon>
        <taxon>Mucoromycotina</taxon>
        <taxon>Mucoromycetes</taxon>
        <taxon>Mucorales</taxon>
        <taxon>Mucorineae</taxon>
        <taxon>Rhizopodaceae</taxon>
        <taxon>Rhizopus</taxon>
    </lineage>
</organism>
<dbReference type="InterPro" id="IPR001353">
    <property type="entry name" value="Proteasome_sua/b"/>
</dbReference>
<dbReference type="GO" id="GO:0045333">
    <property type="term" value="P:cellular respiration"/>
    <property type="evidence" value="ECO:0007669"/>
    <property type="project" value="InterPro"/>
</dbReference>
<feature type="domain" description="Proteasome alpha-type subunits" evidence="11">
    <location>
        <begin position="116"/>
        <end position="138"/>
    </location>
</feature>
<dbReference type="InterPro" id="IPR023332">
    <property type="entry name" value="Proteasome_alpha-type"/>
</dbReference>
<dbReference type="GO" id="GO:0005634">
    <property type="term" value="C:nucleus"/>
    <property type="evidence" value="ECO:0007669"/>
    <property type="project" value="UniProtKB-SubCell"/>
</dbReference>
<comment type="subunit">
    <text evidence="4">Interacts with coenzyme Q.</text>
</comment>
<dbReference type="GO" id="GO:0005737">
    <property type="term" value="C:cytoplasm"/>
    <property type="evidence" value="ECO:0007669"/>
    <property type="project" value="UniProtKB-SubCell"/>
</dbReference>
<dbReference type="GO" id="GO:0043161">
    <property type="term" value="P:proteasome-mediated ubiquitin-dependent protein catabolic process"/>
    <property type="evidence" value="ECO:0007669"/>
    <property type="project" value="InterPro"/>
</dbReference>
<dbReference type="PANTHER" id="PTHR11599">
    <property type="entry name" value="PROTEASOME SUBUNIT ALPHA/BETA"/>
    <property type="match status" value="1"/>
</dbReference>
<evidence type="ECO:0000313" key="13">
    <source>
        <dbReference type="Proteomes" id="UP000242381"/>
    </source>
</evidence>
<dbReference type="SUPFAM" id="SSF56235">
    <property type="entry name" value="N-terminal nucleophile aminohydrolases (Ntn hydrolases)"/>
    <property type="match status" value="1"/>
</dbReference>
<evidence type="ECO:0000256" key="3">
    <source>
        <dbReference type="ARBA" id="ARBA00006885"/>
    </source>
</evidence>
<accession>A0A1X0RN17</accession>
<dbReference type="PROSITE" id="PS51475">
    <property type="entry name" value="PROTEASOME_ALPHA_2"/>
    <property type="match status" value="1"/>
</dbReference>
<comment type="subcellular location">
    <subcellularLocation>
        <location evidence="2">Cytoplasm</location>
    </subcellularLocation>
    <subcellularLocation>
        <location evidence="1">Nucleus</location>
    </subcellularLocation>
</comment>
<evidence type="ECO:0000259" key="11">
    <source>
        <dbReference type="PROSITE" id="PS00388"/>
    </source>
</evidence>
<gene>
    <name evidence="12" type="ORF">BCV71DRAFT_189338</name>
</gene>
<keyword evidence="5" id="KW-0963">Cytoplasm</keyword>
<evidence type="ECO:0000256" key="5">
    <source>
        <dbReference type="ARBA" id="ARBA00022490"/>
    </source>
</evidence>
<dbReference type="CDD" id="cd07813">
    <property type="entry name" value="COQ10p_like"/>
    <property type="match status" value="1"/>
</dbReference>
<comment type="subunit">
    <text evidence="9">The 26S proteasome consists of a 20S proteasome core and two 19S regulatory subunits. The 20S proteasome core is composed of 28 subunits that are arranged in four stacked rings, resulting in a barrel-shaped structure. The two end rings are each formed by seven alpha subunits, and the two central rings are each formed by seven beta subunits. The catalytic chamber with the active sites is on the inside of the barrel.</text>
</comment>
<protein>
    <submittedName>
        <fullName evidence="12">Proteasome component PUP2</fullName>
    </submittedName>
</protein>
<dbReference type="Proteomes" id="UP000242381">
    <property type="component" value="Unassembled WGS sequence"/>
</dbReference>
<dbReference type="NCBIfam" id="NF003075">
    <property type="entry name" value="PRK03996.1"/>
    <property type="match status" value="1"/>
</dbReference>
<evidence type="ECO:0000313" key="12">
    <source>
        <dbReference type="EMBL" id="ORE13364.1"/>
    </source>
</evidence>
<dbReference type="InterPro" id="IPR000426">
    <property type="entry name" value="Proteasome_asu_N"/>
</dbReference>
<name>A0A1X0RN17_RHIZD</name>
<dbReference type="GO" id="GO:0048039">
    <property type="term" value="F:ubiquinone binding"/>
    <property type="evidence" value="ECO:0007669"/>
    <property type="project" value="InterPro"/>
</dbReference>
<comment type="similarity">
    <text evidence="3">Belongs to the COQ10 family.</text>
</comment>
<dbReference type="GO" id="GO:0019773">
    <property type="term" value="C:proteasome core complex, alpha-subunit complex"/>
    <property type="evidence" value="ECO:0007669"/>
    <property type="project" value="UniProtKB-UniRule"/>
</dbReference>
<evidence type="ECO:0000256" key="2">
    <source>
        <dbReference type="ARBA" id="ARBA00004496"/>
    </source>
</evidence>
<sequence>LKAELGVGFKLFKEKYMSRVTCERPSLVKAVAADGTLFNDMITTWKFTPNVPSTKLNTPEAADHPTCWVDFSISFDFASPIHAQASSMFFDQVSKMTLKAFIDRCQVVMFLTRSEYDRGVNTFSPEGRLFQVEYAIEAIKLGTTAIGVQTSQGVILAVEKRVSSTLLEPSSIEKIMEIDEHLGCAVSGMTADARTMIEHARVAAQNHRFTYDEKLKVESVTQSVCDLALRFGEGAEGEESIMSRPFGVALLIAGVDENGPQLFHADPSGTFMKYQAKAIGSGSEGAQTELQKEYHRSMTLQEAETLALSVLKSVMEEKLNKTNVQIASVTPEQRFRIYTEEELQEIINRL</sequence>
<evidence type="ECO:0000256" key="7">
    <source>
        <dbReference type="ARBA" id="ARBA00023242"/>
    </source>
</evidence>
<evidence type="ECO:0000256" key="6">
    <source>
        <dbReference type="ARBA" id="ARBA00022942"/>
    </source>
</evidence>
<keyword evidence="7" id="KW-0539">Nucleus</keyword>
<dbReference type="Pfam" id="PF00227">
    <property type="entry name" value="Proteasome"/>
    <property type="match status" value="1"/>
</dbReference>
<reference evidence="12 13" key="1">
    <citation type="journal article" date="2016" name="Proc. Natl. Acad. Sci. U.S.A.">
        <title>Lipid metabolic changes in an early divergent fungus govern the establishment of a mutualistic symbiosis with endobacteria.</title>
        <authorList>
            <person name="Lastovetsky O.A."/>
            <person name="Gaspar M.L."/>
            <person name="Mondo S.J."/>
            <person name="LaButti K.M."/>
            <person name="Sandor L."/>
            <person name="Grigoriev I.V."/>
            <person name="Henry S.A."/>
            <person name="Pawlowska T.E."/>
        </authorList>
    </citation>
    <scope>NUCLEOTIDE SEQUENCE [LARGE SCALE GENOMIC DNA]</scope>
    <source>
        <strain evidence="12 13">ATCC 11559</strain>
    </source>
</reference>
<dbReference type="PROSITE" id="PS00388">
    <property type="entry name" value="PROTEASOME_ALPHA_1"/>
    <property type="match status" value="1"/>
</dbReference>
<evidence type="ECO:0000256" key="8">
    <source>
        <dbReference type="ARBA" id="ARBA00024947"/>
    </source>
</evidence>
<evidence type="ECO:0000256" key="1">
    <source>
        <dbReference type="ARBA" id="ARBA00004123"/>
    </source>
</evidence>
<dbReference type="FunFam" id="3.60.20.10:FF:000015">
    <property type="entry name" value="Proteasome subunit alpha type-5"/>
    <property type="match status" value="1"/>
</dbReference>
<dbReference type="InterPro" id="IPR050115">
    <property type="entry name" value="Proteasome_alpha"/>
</dbReference>
<dbReference type="CDD" id="cd03753">
    <property type="entry name" value="proteasome_alpha_type_5"/>
    <property type="match status" value="1"/>
</dbReference>
<dbReference type="InterPro" id="IPR023393">
    <property type="entry name" value="START-like_dom_sf"/>
</dbReference>
<dbReference type="AlphaFoldDB" id="A0A1X0RN17"/>
<dbReference type="InterPro" id="IPR029055">
    <property type="entry name" value="Ntn_hydrolases_N"/>
</dbReference>
<evidence type="ECO:0000256" key="9">
    <source>
        <dbReference type="ARBA" id="ARBA00026071"/>
    </source>
</evidence>
<evidence type="ECO:0000256" key="10">
    <source>
        <dbReference type="PROSITE-ProRule" id="PRU00808"/>
    </source>
</evidence>
<dbReference type="InterPro" id="IPR005031">
    <property type="entry name" value="COQ10_START"/>
</dbReference>
<dbReference type="VEuPathDB" id="FungiDB:BCV72DRAFT_236321"/>
<dbReference type="Gene3D" id="3.30.530.20">
    <property type="match status" value="1"/>
</dbReference>